<organism evidence="2 3">
    <name type="scientific">Passalora fulva</name>
    <name type="common">Tomato leaf mold</name>
    <name type="synonym">Cladosporium fulvum</name>
    <dbReference type="NCBI Taxonomy" id="5499"/>
    <lineage>
        <taxon>Eukaryota</taxon>
        <taxon>Fungi</taxon>
        <taxon>Dikarya</taxon>
        <taxon>Ascomycota</taxon>
        <taxon>Pezizomycotina</taxon>
        <taxon>Dothideomycetes</taxon>
        <taxon>Dothideomycetidae</taxon>
        <taxon>Mycosphaerellales</taxon>
        <taxon>Mycosphaerellaceae</taxon>
        <taxon>Fulvia</taxon>
    </lineage>
</organism>
<dbReference type="Proteomes" id="UP000756132">
    <property type="component" value="Chromosome 8"/>
</dbReference>
<sequence length="208" mass="21949">MGLAVPFAKPNGTQPFPAPNGTHPLPPGPTGTGAPWIQFPPPEEEGSDILAPPVKRDVPHLNDKRFFPMPNGTVPHPPSPSGTGAPLSTGTGAPWVQFPSIEEQGQQEPAPPVKRQLNELDDILKAPSDSLPVDTAELKDQPKLPKEFIASKPIPVPFNGTLPIVNGTIPPFNKGAFPPFNNGTLPPFNSTGTKPPALPPLPVANLRN</sequence>
<dbReference type="GeneID" id="71991100"/>
<dbReference type="RefSeq" id="XP_047765190.1">
    <property type="nucleotide sequence ID" value="XM_047910370.1"/>
</dbReference>
<accession>A0A9Q8PE78</accession>
<keyword evidence="3" id="KW-1185">Reference proteome</keyword>
<dbReference type="EMBL" id="CP090170">
    <property type="protein sequence ID" value="UJO20824.1"/>
    <property type="molecule type" value="Genomic_DNA"/>
</dbReference>
<protein>
    <submittedName>
        <fullName evidence="2">Uncharacterized protein</fullName>
    </submittedName>
</protein>
<evidence type="ECO:0000313" key="3">
    <source>
        <dbReference type="Proteomes" id="UP000756132"/>
    </source>
</evidence>
<dbReference type="AlphaFoldDB" id="A0A9Q8PE78"/>
<evidence type="ECO:0000256" key="1">
    <source>
        <dbReference type="SAM" id="MobiDB-lite"/>
    </source>
</evidence>
<feature type="compositionally biased region" description="Polar residues" evidence="1">
    <location>
        <begin position="181"/>
        <end position="193"/>
    </location>
</feature>
<dbReference type="KEGG" id="ffu:CLAFUR5_11222"/>
<proteinExistence type="predicted"/>
<feature type="region of interest" description="Disordered" evidence="1">
    <location>
        <begin position="1"/>
        <end position="95"/>
    </location>
</feature>
<gene>
    <name evidence="2" type="ORF">CLAFUR5_11222</name>
</gene>
<name>A0A9Q8PE78_PASFU</name>
<reference evidence="2" key="2">
    <citation type="journal article" date="2022" name="Microb. Genom.">
        <title>A chromosome-scale genome assembly of the tomato pathogen Cladosporium fulvum reveals a compartmentalized genome architecture and the presence of a dispensable chromosome.</title>
        <authorList>
            <person name="Zaccaron A.Z."/>
            <person name="Chen L.H."/>
            <person name="Samaras A."/>
            <person name="Stergiopoulos I."/>
        </authorList>
    </citation>
    <scope>NUCLEOTIDE SEQUENCE</scope>
    <source>
        <strain evidence="2">Race5_Kim</strain>
    </source>
</reference>
<evidence type="ECO:0000313" key="2">
    <source>
        <dbReference type="EMBL" id="UJO20824.1"/>
    </source>
</evidence>
<feature type="region of interest" description="Disordered" evidence="1">
    <location>
        <begin position="180"/>
        <end position="208"/>
    </location>
</feature>
<feature type="compositionally biased region" description="Basic and acidic residues" evidence="1">
    <location>
        <begin position="54"/>
        <end position="66"/>
    </location>
</feature>
<reference evidence="2" key="1">
    <citation type="submission" date="2021-12" db="EMBL/GenBank/DDBJ databases">
        <authorList>
            <person name="Zaccaron A."/>
            <person name="Stergiopoulos I."/>
        </authorList>
    </citation>
    <scope>NUCLEOTIDE SEQUENCE</scope>
    <source>
        <strain evidence="2">Race5_Kim</strain>
    </source>
</reference>